<feature type="region of interest" description="Disordered" evidence="5">
    <location>
        <begin position="671"/>
        <end position="696"/>
    </location>
</feature>
<feature type="domain" description="PB1" evidence="7">
    <location>
        <begin position="707"/>
        <end position="789"/>
    </location>
</feature>
<dbReference type="PANTHER" id="PTHR32002:SF35">
    <property type="entry name" value="PROTEIN NLP6"/>
    <property type="match status" value="1"/>
</dbReference>
<dbReference type="Pfam" id="PF22922">
    <property type="entry name" value="GAF_NLP"/>
    <property type="match status" value="1"/>
</dbReference>
<evidence type="ECO:0000259" key="6">
    <source>
        <dbReference type="PROSITE" id="PS51519"/>
    </source>
</evidence>
<evidence type="ECO:0000256" key="3">
    <source>
        <dbReference type="ARBA" id="ARBA00023163"/>
    </source>
</evidence>
<evidence type="ECO:0000256" key="1">
    <source>
        <dbReference type="ARBA" id="ARBA00023015"/>
    </source>
</evidence>
<dbReference type="SUPFAM" id="SSF54277">
    <property type="entry name" value="CAD &amp; PB1 domains"/>
    <property type="match status" value="1"/>
</dbReference>
<dbReference type="InterPro" id="IPR055081">
    <property type="entry name" value="NLP1-9_GAF"/>
</dbReference>
<keyword evidence="2" id="KW-0238">DNA-binding</keyword>
<keyword evidence="9" id="KW-1185">Reference proteome</keyword>
<dbReference type="InterPro" id="IPR003035">
    <property type="entry name" value="RWP-RK_dom"/>
</dbReference>
<evidence type="ECO:0008006" key="10">
    <source>
        <dbReference type="Google" id="ProtNLM"/>
    </source>
</evidence>
<dbReference type="Pfam" id="PF02042">
    <property type="entry name" value="RWP-RK"/>
    <property type="match status" value="1"/>
</dbReference>
<dbReference type="InterPro" id="IPR000270">
    <property type="entry name" value="PB1_dom"/>
</dbReference>
<dbReference type="GO" id="GO:0003700">
    <property type="term" value="F:DNA-binding transcription factor activity"/>
    <property type="evidence" value="ECO:0007669"/>
    <property type="project" value="InterPro"/>
</dbReference>
<evidence type="ECO:0000256" key="4">
    <source>
        <dbReference type="ARBA" id="ARBA00023242"/>
    </source>
</evidence>
<evidence type="ECO:0000259" key="7">
    <source>
        <dbReference type="PROSITE" id="PS51745"/>
    </source>
</evidence>
<accession>A0A7J7G9L6</accession>
<keyword evidence="1" id="KW-0805">Transcription regulation</keyword>
<dbReference type="PROSITE" id="PS51519">
    <property type="entry name" value="RWP_RK"/>
    <property type="match status" value="1"/>
</dbReference>
<dbReference type="Proteomes" id="UP000593564">
    <property type="component" value="Unassembled WGS sequence"/>
</dbReference>
<dbReference type="Pfam" id="PF00564">
    <property type="entry name" value="PB1"/>
    <property type="match status" value="1"/>
</dbReference>
<organism evidence="8 9">
    <name type="scientific">Camellia sinensis</name>
    <name type="common">Tea plant</name>
    <name type="synonym">Thea sinensis</name>
    <dbReference type="NCBI Taxonomy" id="4442"/>
    <lineage>
        <taxon>Eukaryota</taxon>
        <taxon>Viridiplantae</taxon>
        <taxon>Streptophyta</taxon>
        <taxon>Embryophyta</taxon>
        <taxon>Tracheophyta</taxon>
        <taxon>Spermatophyta</taxon>
        <taxon>Magnoliopsida</taxon>
        <taxon>eudicotyledons</taxon>
        <taxon>Gunneridae</taxon>
        <taxon>Pentapetalae</taxon>
        <taxon>asterids</taxon>
        <taxon>Ericales</taxon>
        <taxon>Theaceae</taxon>
        <taxon>Camellia</taxon>
    </lineage>
</organism>
<reference evidence="9" key="1">
    <citation type="journal article" date="2020" name="Nat. Commun.">
        <title>Genome assembly of wild tea tree DASZ reveals pedigree and selection history of tea varieties.</title>
        <authorList>
            <person name="Zhang W."/>
            <person name="Zhang Y."/>
            <person name="Qiu H."/>
            <person name="Guo Y."/>
            <person name="Wan H."/>
            <person name="Zhang X."/>
            <person name="Scossa F."/>
            <person name="Alseekh S."/>
            <person name="Zhang Q."/>
            <person name="Wang P."/>
            <person name="Xu L."/>
            <person name="Schmidt M.H."/>
            <person name="Jia X."/>
            <person name="Li D."/>
            <person name="Zhu A."/>
            <person name="Guo F."/>
            <person name="Chen W."/>
            <person name="Ni D."/>
            <person name="Usadel B."/>
            <person name="Fernie A.R."/>
            <person name="Wen W."/>
        </authorList>
    </citation>
    <scope>NUCLEOTIDE SEQUENCE [LARGE SCALE GENOMIC DNA]</scope>
    <source>
        <strain evidence="9">cv. G240</strain>
    </source>
</reference>
<dbReference type="Gene3D" id="3.10.20.90">
    <property type="entry name" value="Phosphatidylinositol 3-kinase Catalytic Subunit, Chain A, domain 1"/>
    <property type="match status" value="1"/>
</dbReference>
<evidence type="ECO:0000313" key="8">
    <source>
        <dbReference type="EMBL" id="KAF5936054.1"/>
    </source>
</evidence>
<reference evidence="8 9" key="2">
    <citation type="submission" date="2020-07" db="EMBL/GenBank/DDBJ databases">
        <title>Genome assembly of wild tea tree DASZ reveals pedigree and selection history of tea varieties.</title>
        <authorList>
            <person name="Zhang W."/>
        </authorList>
    </citation>
    <scope>NUCLEOTIDE SEQUENCE [LARGE SCALE GENOMIC DNA]</scope>
    <source>
        <strain evidence="9">cv. G240</strain>
        <tissue evidence="8">Leaf</tissue>
    </source>
</reference>
<keyword evidence="3" id="KW-0804">Transcription</keyword>
<dbReference type="SMART" id="SM00666">
    <property type="entry name" value="PB1"/>
    <property type="match status" value="1"/>
</dbReference>
<dbReference type="InterPro" id="IPR045012">
    <property type="entry name" value="NLP"/>
</dbReference>
<dbReference type="AlphaFoldDB" id="A0A7J7G9L6"/>
<dbReference type="GO" id="GO:0003677">
    <property type="term" value="F:DNA binding"/>
    <property type="evidence" value="ECO:0007669"/>
    <property type="project" value="UniProtKB-KW"/>
</dbReference>
<dbReference type="PANTHER" id="PTHR32002">
    <property type="entry name" value="PROTEIN NLP8"/>
    <property type="match status" value="1"/>
</dbReference>
<evidence type="ECO:0000256" key="5">
    <source>
        <dbReference type="SAM" id="MobiDB-lite"/>
    </source>
</evidence>
<dbReference type="PROSITE" id="PS51745">
    <property type="entry name" value="PB1"/>
    <property type="match status" value="1"/>
</dbReference>
<dbReference type="EMBL" id="JACBKZ010000013">
    <property type="protein sequence ID" value="KAF5936054.1"/>
    <property type="molecule type" value="Genomic_DNA"/>
</dbReference>
<dbReference type="InterPro" id="IPR053793">
    <property type="entry name" value="PB1-like"/>
</dbReference>
<comment type="caution">
    <text evidence="8">The sequence shown here is derived from an EMBL/GenBank/DDBJ whole genome shotgun (WGS) entry which is preliminary data.</text>
</comment>
<evidence type="ECO:0000256" key="2">
    <source>
        <dbReference type="ARBA" id="ARBA00023125"/>
    </source>
</evidence>
<proteinExistence type="predicted"/>
<name>A0A7J7G9L6_CAMSI</name>
<evidence type="ECO:0000313" key="9">
    <source>
        <dbReference type="Proteomes" id="UP000593564"/>
    </source>
</evidence>
<gene>
    <name evidence="8" type="ORF">HYC85_027183</name>
</gene>
<protein>
    <recommendedName>
        <fullName evidence="10">PB1 domain-containing protein</fullName>
    </recommendedName>
</protein>
<sequence length="794" mass="89794">MEAFLVQNLTNWIANLDGSEKLNFWDFGINALFTLSRTLLRFPFLHAAARFWNPVTHVFSFGGQEMCPTFEDFQALMESERDEEILPQFRFRRVQALGQMCGLTLHNARSLIRDRELDIPSLLGRFSSAGDRGDHHWQGYRRHALCLFMLSHFLLALGSGGFSTRLIEVAEGLKEGKSCIAMTLAETLMENQNPGAESGRPARFSGRPTTFFGLHHKGWSAGGLPCHWLVGSPPTASQSGVSASWSFVQVSEINCKQMQVGVSQWISRQGNLQNHTDIIDETLIAAYPQFIDALKNLFREIILKSMAQVLVQFWKVIDIGGKRLLTIRHQPFSLSNIDEGLCLYRLMSLDNECYVDGESEEDLGLLNRVFRHQQEESTPNVRYYSCKEYPQRDHAIVCNIWGSRAIPLFEPSRQDCVGVLEIVTTIEVSKFFYLLELSVYVKYPLAHYAREHGLKGCFAICMRSSYTGDNVYVLEFFLPPNYNEGGDPRIALVPLLTTMKKDCKSLKVASGEELGEKLSIEVLDFSEDGKLYSFQIPQTATSPIRMENGEEMVFLDLSDQQLPKVDAIDTGNNVVSNSEENNIVVTSSHQQCIINSSQRPQRKAGIPISLEDLQQRFGMKLDDAAKSLGISRSTVKRACREYNISWWSPRKRSKDNHLLSNKLVQAAVQEQIREPSQPPISDPPRKQDVATASRTKPRFTVAQDTSVATIKAKYGDDFIRFQLPVLSGMIEFQQQVAKRLNLKGGTYRVKYQDEDNDWILIACDEDLQNYICNSISQGRNTVTMLLQSITNCPP</sequence>
<feature type="domain" description="RWP-RK" evidence="6">
    <location>
        <begin position="590"/>
        <end position="675"/>
    </location>
</feature>
<keyword evidence="4" id="KW-0539">Nucleus</keyword>